<feature type="transmembrane region" description="Helical" evidence="2">
    <location>
        <begin position="6"/>
        <end position="34"/>
    </location>
</feature>
<keyword evidence="2" id="KW-1133">Transmembrane helix</keyword>
<gene>
    <name evidence="3" type="ORF">OIDMADRAFT_128758</name>
</gene>
<proteinExistence type="predicted"/>
<feature type="transmembrane region" description="Helical" evidence="2">
    <location>
        <begin position="238"/>
        <end position="262"/>
    </location>
</feature>
<accession>A0A0C3H5Q1</accession>
<keyword evidence="4" id="KW-1185">Reference proteome</keyword>
<evidence type="ECO:0000256" key="2">
    <source>
        <dbReference type="SAM" id="Phobius"/>
    </source>
</evidence>
<sequence length="425" mass="46910">MGPAIPSAAVAVCIVVLVYSCVCLTLSALVVGLLLKHGEKWTYVTFICGFATINALGSIIELLHYTLAWDEIKIAQYQKAVASLKTPALGFSGSAGTVDVVLADIRIMSLFCGSWGFRANRLGRLQERISLICKVIAIVFPAILMILRTPKAILDIPALFFIVTNFVSNFTVGTIVQILTLYKYMKTRRLLAGRARRGGWWVSGSRERSFVDIGTETVTSQGSHIVASAEQAVYDRALVIRFSIAFFFLAIFEAVVVTFNLIHKKHYKELAAAGGPDYSVSGAISDALFYIPGVSSSLLCYLVFGTTKSWRQYRDMVIGCCNCGLRRMILKRRAVEELGDRELNHFPSGRSSQEAPKDERTIHTFVTEPIASSDRTDLQIYTSRHAKHPRMPQLLPAHPPPTVTTTLSSTSKFADVSVKVCREDQ</sequence>
<keyword evidence="2" id="KW-0472">Membrane</keyword>
<protein>
    <submittedName>
        <fullName evidence="3">Uncharacterized protein</fullName>
    </submittedName>
</protein>
<name>A0A0C3H5Q1_OIDMZ</name>
<evidence type="ECO:0000313" key="4">
    <source>
        <dbReference type="Proteomes" id="UP000054321"/>
    </source>
</evidence>
<organism evidence="3 4">
    <name type="scientific">Oidiodendron maius (strain Zn)</name>
    <dbReference type="NCBI Taxonomy" id="913774"/>
    <lineage>
        <taxon>Eukaryota</taxon>
        <taxon>Fungi</taxon>
        <taxon>Dikarya</taxon>
        <taxon>Ascomycota</taxon>
        <taxon>Pezizomycotina</taxon>
        <taxon>Leotiomycetes</taxon>
        <taxon>Leotiomycetes incertae sedis</taxon>
        <taxon>Myxotrichaceae</taxon>
        <taxon>Oidiodendron</taxon>
    </lineage>
</organism>
<reference evidence="4" key="2">
    <citation type="submission" date="2015-01" db="EMBL/GenBank/DDBJ databases">
        <title>Evolutionary Origins and Diversification of the Mycorrhizal Mutualists.</title>
        <authorList>
            <consortium name="DOE Joint Genome Institute"/>
            <consortium name="Mycorrhizal Genomics Consortium"/>
            <person name="Kohler A."/>
            <person name="Kuo A."/>
            <person name="Nagy L.G."/>
            <person name="Floudas D."/>
            <person name="Copeland A."/>
            <person name="Barry K.W."/>
            <person name="Cichocki N."/>
            <person name="Veneault-Fourrey C."/>
            <person name="LaButti K."/>
            <person name="Lindquist E.A."/>
            <person name="Lipzen A."/>
            <person name="Lundell T."/>
            <person name="Morin E."/>
            <person name="Murat C."/>
            <person name="Riley R."/>
            <person name="Ohm R."/>
            <person name="Sun H."/>
            <person name="Tunlid A."/>
            <person name="Henrissat B."/>
            <person name="Grigoriev I.V."/>
            <person name="Hibbett D.S."/>
            <person name="Martin F."/>
        </authorList>
    </citation>
    <scope>NUCLEOTIDE SEQUENCE [LARGE SCALE GENOMIC DNA]</scope>
    <source>
        <strain evidence="4">Zn</strain>
    </source>
</reference>
<evidence type="ECO:0000256" key="1">
    <source>
        <dbReference type="SAM" id="MobiDB-lite"/>
    </source>
</evidence>
<dbReference type="HOGENOM" id="CLU_038399_0_0_1"/>
<keyword evidence="2" id="KW-0812">Transmembrane</keyword>
<dbReference type="STRING" id="913774.A0A0C3H5Q1"/>
<feature type="transmembrane region" description="Helical" evidence="2">
    <location>
        <begin position="129"/>
        <end position="147"/>
    </location>
</feature>
<feature type="region of interest" description="Disordered" evidence="1">
    <location>
        <begin position="386"/>
        <end position="407"/>
    </location>
</feature>
<dbReference type="InParanoid" id="A0A0C3H5Q1"/>
<feature type="transmembrane region" description="Helical" evidence="2">
    <location>
        <begin position="159"/>
        <end position="182"/>
    </location>
</feature>
<evidence type="ECO:0000313" key="3">
    <source>
        <dbReference type="EMBL" id="KIM98609.1"/>
    </source>
</evidence>
<dbReference type="EMBL" id="KN832880">
    <property type="protein sequence ID" value="KIM98609.1"/>
    <property type="molecule type" value="Genomic_DNA"/>
</dbReference>
<feature type="transmembrane region" description="Helical" evidence="2">
    <location>
        <begin position="41"/>
        <end position="60"/>
    </location>
</feature>
<dbReference type="OrthoDB" id="5287295at2759"/>
<dbReference type="AlphaFoldDB" id="A0A0C3H5Q1"/>
<reference evidence="3 4" key="1">
    <citation type="submission" date="2014-04" db="EMBL/GenBank/DDBJ databases">
        <authorList>
            <consortium name="DOE Joint Genome Institute"/>
            <person name="Kuo A."/>
            <person name="Martino E."/>
            <person name="Perotto S."/>
            <person name="Kohler A."/>
            <person name="Nagy L.G."/>
            <person name="Floudas D."/>
            <person name="Copeland A."/>
            <person name="Barry K.W."/>
            <person name="Cichocki N."/>
            <person name="Veneault-Fourrey C."/>
            <person name="LaButti K."/>
            <person name="Lindquist E.A."/>
            <person name="Lipzen A."/>
            <person name="Lundell T."/>
            <person name="Morin E."/>
            <person name="Murat C."/>
            <person name="Sun H."/>
            <person name="Tunlid A."/>
            <person name="Henrissat B."/>
            <person name="Grigoriev I.V."/>
            <person name="Hibbett D.S."/>
            <person name="Martin F."/>
            <person name="Nordberg H.P."/>
            <person name="Cantor M.N."/>
            <person name="Hua S.X."/>
        </authorList>
    </citation>
    <scope>NUCLEOTIDE SEQUENCE [LARGE SCALE GENOMIC DNA]</scope>
    <source>
        <strain evidence="3 4">Zn</strain>
    </source>
</reference>
<feature type="transmembrane region" description="Helical" evidence="2">
    <location>
        <begin position="282"/>
        <end position="304"/>
    </location>
</feature>
<dbReference type="Proteomes" id="UP000054321">
    <property type="component" value="Unassembled WGS sequence"/>
</dbReference>